<dbReference type="EMBL" id="CABPRJ010000963">
    <property type="protein sequence ID" value="VVC33061.1"/>
    <property type="molecule type" value="Genomic_DNA"/>
</dbReference>
<gene>
    <name evidence="2" type="ORF">CINCED_3A006763</name>
</gene>
<keyword evidence="3" id="KW-1185">Reference proteome</keyword>
<organism evidence="2 3">
    <name type="scientific">Cinara cedri</name>
    <dbReference type="NCBI Taxonomy" id="506608"/>
    <lineage>
        <taxon>Eukaryota</taxon>
        <taxon>Metazoa</taxon>
        <taxon>Ecdysozoa</taxon>
        <taxon>Arthropoda</taxon>
        <taxon>Hexapoda</taxon>
        <taxon>Insecta</taxon>
        <taxon>Pterygota</taxon>
        <taxon>Neoptera</taxon>
        <taxon>Paraneoptera</taxon>
        <taxon>Hemiptera</taxon>
        <taxon>Sternorrhyncha</taxon>
        <taxon>Aphidomorpha</taxon>
        <taxon>Aphidoidea</taxon>
        <taxon>Aphididae</taxon>
        <taxon>Lachninae</taxon>
        <taxon>Cinara</taxon>
    </lineage>
</organism>
<proteinExistence type="predicted"/>
<feature type="region of interest" description="Disordered" evidence="1">
    <location>
        <begin position="100"/>
        <end position="119"/>
    </location>
</feature>
<sequence length="119" mass="14116">MPFEIDDQDEIKQEILTQKSPSVTFTQLQVEEENQNRKERISLLPPIIFRFRFRNQAEVADKLLELLASCQVKRWTETMEQLNFKYSSLEAWTLLRRLDPNPSHDKRTPVIKSNAFANH</sequence>
<dbReference type="AlphaFoldDB" id="A0A5E4MLF2"/>
<evidence type="ECO:0000313" key="3">
    <source>
        <dbReference type="Proteomes" id="UP000325440"/>
    </source>
</evidence>
<dbReference type="Proteomes" id="UP000325440">
    <property type="component" value="Unassembled WGS sequence"/>
</dbReference>
<accession>A0A5E4MLF2</accession>
<name>A0A5E4MLF2_9HEMI</name>
<evidence type="ECO:0000256" key="1">
    <source>
        <dbReference type="SAM" id="MobiDB-lite"/>
    </source>
</evidence>
<evidence type="ECO:0000313" key="2">
    <source>
        <dbReference type="EMBL" id="VVC33061.1"/>
    </source>
</evidence>
<reference evidence="2 3" key="1">
    <citation type="submission" date="2019-08" db="EMBL/GenBank/DDBJ databases">
        <authorList>
            <person name="Alioto T."/>
            <person name="Alioto T."/>
            <person name="Gomez Garrido J."/>
        </authorList>
    </citation>
    <scope>NUCLEOTIDE SEQUENCE [LARGE SCALE GENOMIC DNA]</scope>
</reference>
<protein>
    <submittedName>
        <fullName evidence="2">Uncharacterized protein</fullName>
    </submittedName>
</protein>